<dbReference type="AlphaFoldDB" id="A0A3N4D4S6"/>
<dbReference type="EMBL" id="CP072385">
    <property type="protein sequence ID" value="QUC12263.1"/>
    <property type="molecule type" value="Genomic_DNA"/>
</dbReference>
<dbReference type="RefSeq" id="WP_014846945.1">
    <property type="nucleotide sequence ID" value="NZ_CAJZDL010000119.1"/>
</dbReference>
<feature type="compositionally biased region" description="Low complexity" evidence="1">
    <location>
        <begin position="30"/>
        <end position="47"/>
    </location>
</feature>
<feature type="region of interest" description="Disordered" evidence="1">
    <location>
        <begin position="1"/>
        <end position="51"/>
    </location>
</feature>
<evidence type="ECO:0000313" key="3">
    <source>
        <dbReference type="EMBL" id="QUC12263.1"/>
    </source>
</evidence>
<reference evidence="4 5" key="1">
    <citation type="submission" date="2018-12" db="EMBL/GenBank/DDBJ databases">
        <authorList>
            <consortium name="Pathogen Informatics"/>
        </authorList>
    </citation>
    <scope>NUCLEOTIDE SEQUENCE [LARGE SCALE GENOMIC DNA]</scope>
    <source>
        <strain evidence="4 5">NCTC12967</strain>
    </source>
</reference>
<evidence type="ECO:0000313" key="5">
    <source>
        <dbReference type="Proteomes" id="UP000273044"/>
    </source>
</evidence>
<proteinExistence type="predicted"/>
<feature type="transmembrane region" description="Helical" evidence="2">
    <location>
        <begin position="207"/>
        <end position="232"/>
    </location>
</feature>
<evidence type="ECO:0000256" key="1">
    <source>
        <dbReference type="SAM" id="MobiDB-lite"/>
    </source>
</evidence>
<gene>
    <name evidence="3" type="ORF">J5A53_06155</name>
    <name evidence="4" type="ORF">NCTC12967_01889</name>
</gene>
<dbReference type="Proteomes" id="UP000677180">
    <property type="component" value="Chromosome"/>
</dbReference>
<feature type="transmembrane region" description="Helical" evidence="2">
    <location>
        <begin position="111"/>
        <end position="129"/>
    </location>
</feature>
<reference evidence="3" key="2">
    <citation type="submission" date="2021-03" db="EMBL/GenBank/DDBJ databases">
        <title>Human Oral Microbial Genomes.</title>
        <authorList>
            <person name="Johnston C.D."/>
            <person name="Chen T."/>
            <person name="Dewhirst F.E."/>
        </authorList>
    </citation>
    <scope>NUCLEOTIDE SEQUENCE</scope>
    <source>
        <strain evidence="3">F0714</strain>
    </source>
</reference>
<dbReference type="GeneID" id="64407343"/>
<name>A0A3N4D4S6_9ACTN</name>
<protein>
    <submittedName>
        <fullName evidence="4">Uncharacterized protein</fullName>
    </submittedName>
</protein>
<keyword evidence="2" id="KW-0472">Membrane</keyword>
<dbReference type="Proteomes" id="UP000273044">
    <property type="component" value="Chromosome"/>
</dbReference>
<evidence type="ECO:0000313" key="4">
    <source>
        <dbReference type="EMBL" id="VEH70587.1"/>
    </source>
</evidence>
<dbReference type="EMBL" id="LR134406">
    <property type="protein sequence ID" value="VEH70587.1"/>
    <property type="molecule type" value="Genomic_DNA"/>
</dbReference>
<keyword evidence="2" id="KW-1133">Transmembrane helix</keyword>
<accession>A0A3N4D4S6</accession>
<keyword evidence="2" id="KW-0812">Transmembrane</keyword>
<evidence type="ECO:0000256" key="2">
    <source>
        <dbReference type="SAM" id="Phobius"/>
    </source>
</evidence>
<organism evidence="4 5">
    <name type="scientific">Arachnia propionica</name>
    <dbReference type="NCBI Taxonomy" id="1750"/>
    <lineage>
        <taxon>Bacteria</taxon>
        <taxon>Bacillati</taxon>
        <taxon>Actinomycetota</taxon>
        <taxon>Actinomycetes</taxon>
        <taxon>Propionibacteriales</taxon>
        <taxon>Propionibacteriaceae</taxon>
        <taxon>Arachnia</taxon>
    </lineage>
</organism>
<feature type="transmembrane region" description="Helical" evidence="2">
    <location>
        <begin position="135"/>
        <end position="153"/>
    </location>
</feature>
<sequence length="316" mass="35361">MRENPRSFEDDTPTVELPAVTAPLPPVRPAPRQQQAPAQPPSTQMQPRVGSWATPTEVDAVAIPVSEGRAPGPPAESEKERLRREMNAYRMAFWERRFVACVRWLYSRARMAVYITAIVVLPGLLFPPIRGYLNWVMVANLALVGFVVVSLVAGEVTSRKPQWPCMFGALFRLLLVGGFAIACGYVSEADPWKETFASLLGFAKPVWLQIQAFLDYAALDHAIFMWLGVLLAHRSLRTLAEGGKIHLEGTSRFGARPGWTLKDYYIGPDPRKQQGRADAPSVLAYRKTAFHFYLGRFWVLLNSVYIIVLMFLIASA</sequence>
<dbReference type="OrthoDB" id="9891936at2"/>
<feature type="transmembrane region" description="Helical" evidence="2">
    <location>
        <begin position="165"/>
        <end position="187"/>
    </location>
</feature>
<feature type="transmembrane region" description="Helical" evidence="2">
    <location>
        <begin position="293"/>
        <end position="314"/>
    </location>
</feature>
<keyword evidence="5" id="KW-1185">Reference proteome</keyword>